<reference evidence="9 10" key="1">
    <citation type="submission" date="2024-02" db="EMBL/GenBank/DDBJ databases">
        <title>Genome analysis and characterization of Microbaculum marinisediminis sp. nov., isolated from marine sediment.</title>
        <authorList>
            <person name="Du Z.-J."/>
            <person name="Ye Y.-Q."/>
            <person name="Zhang Z.-R."/>
            <person name="Yuan S.-M."/>
            <person name="Zhang X.-Y."/>
        </authorList>
    </citation>
    <scope>NUCLEOTIDE SEQUENCE [LARGE SCALE GENOMIC DNA]</scope>
    <source>
        <strain evidence="9 10">SDUM1044001</strain>
    </source>
</reference>
<dbReference type="GO" id="GO:0055085">
    <property type="term" value="P:transmembrane transport"/>
    <property type="evidence" value="ECO:0007669"/>
    <property type="project" value="InterPro"/>
</dbReference>
<feature type="transmembrane region" description="Helical" evidence="8">
    <location>
        <begin position="287"/>
        <end position="309"/>
    </location>
</feature>
<keyword evidence="10" id="KW-1185">Reference proteome</keyword>
<gene>
    <name evidence="9" type="ORF">V3328_18055</name>
</gene>
<evidence type="ECO:0000256" key="2">
    <source>
        <dbReference type="ARBA" id="ARBA00010145"/>
    </source>
</evidence>
<feature type="transmembrane region" description="Helical" evidence="8">
    <location>
        <begin position="7"/>
        <end position="26"/>
    </location>
</feature>
<keyword evidence="6 8" id="KW-1133">Transmembrane helix</keyword>
<organism evidence="9 10">
    <name type="scientific">Microbaculum marinum</name>
    <dbReference type="NCBI Taxonomy" id="1764581"/>
    <lineage>
        <taxon>Bacteria</taxon>
        <taxon>Pseudomonadati</taxon>
        <taxon>Pseudomonadota</taxon>
        <taxon>Alphaproteobacteria</taxon>
        <taxon>Hyphomicrobiales</taxon>
        <taxon>Tepidamorphaceae</taxon>
        <taxon>Microbaculum</taxon>
    </lineage>
</organism>
<dbReference type="GO" id="GO:0005886">
    <property type="term" value="C:plasma membrane"/>
    <property type="evidence" value="ECO:0007669"/>
    <property type="project" value="UniProtKB-SubCell"/>
</dbReference>
<feature type="transmembrane region" description="Helical" evidence="8">
    <location>
        <begin position="38"/>
        <end position="55"/>
    </location>
</feature>
<feature type="transmembrane region" description="Helical" evidence="8">
    <location>
        <begin position="254"/>
        <end position="275"/>
    </location>
</feature>
<comment type="caution">
    <text evidence="9">The sequence shown here is derived from an EMBL/GenBank/DDBJ whole genome shotgun (WGS) entry which is preliminary data.</text>
</comment>
<feature type="transmembrane region" description="Helical" evidence="8">
    <location>
        <begin position="61"/>
        <end position="83"/>
    </location>
</feature>
<feature type="transmembrane region" description="Helical" evidence="8">
    <location>
        <begin position="128"/>
        <end position="148"/>
    </location>
</feature>
<dbReference type="Proteomes" id="UP001378188">
    <property type="component" value="Unassembled WGS sequence"/>
</dbReference>
<evidence type="ECO:0000256" key="1">
    <source>
        <dbReference type="ARBA" id="ARBA00004651"/>
    </source>
</evidence>
<dbReference type="InterPro" id="IPR004776">
    <property type="entry name" value="Mem_transp_PIN-like"/>
</dbReference>
<evidence type="ECO:0000256" key="7">
    <source>
        <dbReference type="ARBA" id="ARBA00023136"/>
    </source>
</evidence>
<keyword evidence="7 8" id="KW-0472">Membrane</keyword>
<evidence type="ECO:0000256" key="5">
    <source>
        <dbReference type="ARBA" id="ARBA00022692"/>
    </source>
</evidence>
<dbReference type="RefSeq" id="WP_340331089.1">
    <property type="nucleotide sequence ID" value="NZ_JAZHOF010000007.1"/>
</dbReference>
<comment type="subcellular location">
    <subcellularLocation>
        <location evidence="1">Cell membrane</location>
        <topology evidence="1">Multi-pass membrane protein</topology>
    </subcellularLocation>
</comment>
<keyword evidence="4" id="KW-1003">Cell membrane</keyword>
<keyword evidence="3" id="KW-0813">Transport</keyword>
<sequence>MLTALESLLPVLVVIAAGWAVRRFGLIDEAGRTGIDRLAYYVLFPCLIVLTLGLADYGVLSWRALGATLFLSVVTMGALCLMLQPLLRSAIGLEGPAFTSVFQGATRWNTFVALALAGSLFGTEGLTLIAVAIVAMVPVLNLMAVVVLSHYAGGARPPLLVLVREIARNPLIIACVIGLVLSTTGLRPAGPVAATLDILGRAALAIALVAVGMGLDIRALRRPRARHLIGTALRLLVMPLIGFGYATVFQLSGAALGTAIVALAAPTAANAYLLARQLGGDDRLMAEIITLQTICATVTLPMWLTLLVVV</sequence>
<evidence type="ECO:0000256" key="6">
    <source>
        <dbReference type="ARBA" id="ARBA00022989"/>
    </source>
</evidence>
<dbReference type="Gene3D" id="1.20.1530.20">
    <property type="match status" value="1"/>
</dbReference>
<evidence type="ECO:0000256" key="4">
    <source>
        <dbReference type="ARBA" id="ARBA00022475"/>
    </source>
</evidence>
<accession>A0AAW9RST3</accession>
<feature type="transmembrane region" description="Helical" evidence="8">
    <location>
        <begin position="104"/>
        <end position="122"/>
    </location>
</feature>
<dbReference type="InterPro" id="IPR038770">
    <property type="entry name" value="Na+/solute_symporter_sf"/>
</dbReference>
<dbReference type="Pfam" id="PF03547">
    <property type="entry name" value="Mem_trans"/>
    <property type="match status" value="1"/>
</dbReference>
<evidence type="ECO:0000313" key="10">
    <source>
        <dbReference type="Proteomes" id="UP001378188"/>
    </source>
</evidence>
<feature type="transmembrane region" description="Helical" evidence="8">
    <location>
        <begin position="227"/>
        <end position="248"/>
    </location>
</feature>
<comment type="similarity">
    <text evidence="2">Belongs to the auxin efflux carrier (TC 2.A.69) family.</text>
</comment>
<name>A0AAW9RST3_9HYPH</name>
<evidence type="ECO:0000256" key="8">
    <source>
        <dbReference type="SAM" id="Phobius"/>
    </source>
</evidence>
<evidence type="ECO:0000256" key="3">
    <source>
        <dbReference type="ARBA" id="ARBA00022448"/>
    </source>
</evidence>
<dbReference type="AlphaFoldDB" id="A0AAW9RST3"/>
<dbReference type="PANTHER" id="PTHR36838:SF4">
    <property type="entry name" value="AUXIN EFFLUX CARRIER FAMILY PROTEIN"/>
    <property type="match status" value="1"/>
</dbReference>
<feature type="transmembrane region" description="Helical" evidence="8">
    <location>
        <begin position="169"/>
        <end position="186"/>
    </location>
</feature>
<feature type="transmembrane region" description="Helical" evidence="8">
    <location>
        <begin position="198"/>
        <end position="215"/>
    </location>
</feature>
<dbReference type="EMBL" id="JAZHOF010000007">
    <property type="protein sequence ID" value="MEJ8573398.1"/>
    <property type="molecule type" value="Genomic_DNA"/>
</dbReference>
<keyword evidence="5 8" id="KW-0812">Transmembrane</keyword>
<proteinExistence type="inferred from homology"/>
<dbReference type="PANTHER" id="PTHR36838">
    <property type="entry name" value="AUXIN EFFLUX CARRIER FAMILY PROTEIN"/>
    <property type="match status" value="1"/>
</dbReference>
<evidence type="ECO:0000313" key="9">
    <source>
        <dbReference type="EMBL" id="MEJ8573398.1"/>
    </source>
</evidence>
<protein>
    <submittedName>
        <fullName evidence="9">AEC family transporter</fullName>
    </submittedName>
</protein>